<dbReference type="GO" id="GO:0016788">
    <property type="term" value="F:hydrolase activity, acting on ester bonds"/>
    <property type="evidence" value="ECO:0007669"/>
    <property type="project" value="UniProtKB-UniRule"/>
</dbReference>
<dbReference type="InterPro" id="IPR006641">
    <property type="entry name" value="YqgF/RNaseH-like_dom"/>
</dbReference>
<evidence type="ECO:0000313" key="9">
    <source>
        <dbReference type="Proteomes" id="UP000234206"/>
    </source>
</evidence>
<accession>A0A2I1P9W2</accession>
<dbReference type="OrthoDB" id="9790539at2"/>
<name>A0A2I1P9W2_9MICO</name>
<feature type="domain" description="YqgF/RNase H-like" evidence="7">
    <location>
        <begin position="17"/>
        <end position="120"/>
    </location>
</feature>
<evidence type="ECO:0000256" key="2">
    <source>
        <dbReference type="ARBA" id="ARBA00022517"/>
    </source>
</evidence>
<gene>
    <name evidence="8" type="ORF">CYJ76_07575</name>
</gene>
<comment type="subcellular location">
    <subcellularLocation>
        <location evidence="5">Cytoplasm</location>
    </subcellularLocation>
</comment>
<dbReference type="GO" id="GO:0004518">
    <property type="term" value="F:nuclease activity"/>
    <property type="evidence" value="ECO:0007669"/>
    <property type="project" value="UniProtKB-KW"/>
</dbReference>
<dbReference type="RefSeq" id="WP_083323363.1">
    <property type="nucleotide sequence ID" value="NZ_JBHLVH010000019.1"/>
</dbReference>
<evidence type="ECO:0000313" key="8">
    <source>
        <dbReference type="EMBL" id="PKZ41415.1"/>
    </source>
</evidence>
<dbReference type="HAMAP" id="MF_00651">
    <property type="entry name" value="Nuclease_YqgF"/>
    <property type="match status" value="1"/>
</dbReference>
<sequence>MTTTHTTPDAGESPLPGVVWGVDVGMARVGLARADREGLLASPVRTVPVDEGDTALQEVVDLVREESASTGVVVGLPRHLDGHESTSAAEARRWAGHLARALGPDVRVWLVDERMSTVAASRAMRESGVRQREQRTRIDQAAAVEILQGALDAWRRGSAVGEPVAGRKPRRRSKQST</sequence>
<dbReference type="PANTHER" id="PTHR33317:SF4">
    <property type="entry name" value="POLYNUCLEOTIDYL TRANSFERASE, RIBONUCLEASE H-LIKE SUPERFAMILY PROTEIN"/>
    <property type="match status" value="1"/>
</dbReference>
<reference evidence="8 9" key="1">
    <citation type="submission" date="2017-12" db="EMBL/GenBank/DDBJ databases">
        <title>Phylogenetic diversity of female urinary microbiome.</title>
        <authorList>
            <person name="Thomas-White K."/>
            <person name="Wolfe A.J."/>
        </authorList>
    </citation>
    <scope>NUCLEOTIDE SEQUENCE [LARGE SCALE GENOMIC DNA]</scope>
    <source>
        <strain evidence="8 9">UMB1298</strain>
    </source>
</reference>
<evidence type="ECO:0000256" key="4">
    <source>
        <dbReference type="ARBA" id="ARBA00022801"/>
    </source>
</evidence>
<dbReference type="SMART" id="SM00732">
    <property type="entry name" value="YqgFc"/>
    <property type="match status" value="1"/>
</dbReference>
<proteinExistence type="inferred from homology"/>
<protein>
    <recommendedName>
        <fullName evidence="5">Putative pre-16S rRNA nuclease</fullName>
        <ecNumber evidence="5">3.1.-.-</ecNumber>
    </recommendedName>
</protein>
<dbReference type="SUPFAM" id="SSF53098">
    <property type="entry name" value="Ribonuclease H-like"/>
    <property type="match status" value="1"/>
</dbReference>
<keyword evidence="9" id="KW-1185">Reference proteome</keyword>
<dbReference type="InterPro" id="IPR005227">
    <property type="entry name" value="YqgF"/>
</dbReference>
<evidence type="ECO:0000256" key="3">
    <source>
        <dbReference type="ARBA" id="ARBA00022722"/>
    </source>
</evidence>
<dbReference type="AlphaFoldDB" id="A0A2I1P9W2"/>
<dbReference type="Proteomes" id="UP000234206">
    <property type="component" value="Unassembled WGS sequence"/>
</dbReference>
<dbReference type="CDD" id="cd16964">
    <property type="entry name" value="YqgF"/>
    <property type="match status" value="1"/>
</dbReference>
<comment type="similarity">
    <text evidence="5">Belongs to the YqgF HJR family.</text>
</comment>
<dbReference type="GO" id="GO:0000967">
    <property type="term" value="P:rRNA 5'-end processing"/>
    <property type="evidence" value="ECO:0007669"/>
    <property type="project" value="UniProtKB-UniRule"/>
</dbReference>
<dbReference type="EMBL" id="PKIZ01000013">
    <property type="protein sequence ID" value="PKZ41415.1"/>
    <property type="molecule type" value="Genomic_DNA"/>
</dbReference>
<dbReference type="GO" id="GO:0005829">
    <property type="term" value="C:cytosol"/>
    <property type="evidence" value="ECO:0007669"/>
    <property type="project" value="TreeGrafter"/>
</dbReference>
<evidence type="ECO:0000256" key="5">
    <source>
        <dbReference type="HAMAP-Rule" id="MF_00651"/>
    </source>
</evidence>
<dbReference type="InterPro" id="IPR012337">
    <property type="entry name" value="RNaseH-like_sf"/>
</dbReference>
<keyword evidence="1 5" id="KW-0963">Cytoplasm</keyword>
<dbReference type="PANTHER" id="PTHR33317">
    <property type="entry name" value="POLYNUCLEOTIDYL TRANSFERASE, RIBONUCLEASE H-LIKE SUPERFAMILY PROTEIN"/>
    <property type="match status" value="1"/>
</dbReference>
<evidence type="ECO:0000256" key="1">
    <source>
        <dbReference type="ARBA" id="ARBA00022490"/>
    </source>
</evidence>
<dbReference type="Pfam" id="PF03652">
    <property type="entry name" value="RuvX"/>
    <property type="match status" value="1"/>
</dbReference>
<dbReference type="NCBIfam" id="TIGR00250">
    <property type="entry name" value="RNAse_H_YqgF"/>
    <property type="match status" value="1"/>
</dbReference>
<keyword evidence="2 5" id="KW-0690">Ribosome biogenesis</keyword>
<feature type="region of interest" description="Disordered" evidence="6">
    <location>
        <begin position="158"/>
        <end position="177"/>
    </location>
</feature>
<dbReference type="EC" id="3.1.-.-" evidence="5"/>
<dbReference type="Gene3D" id="3.30.420.140">
    <property type="entry name" value="YqgF/RNase H-like domain"/>
    <property type="match status" value="1"/>
</dbReference>
<dbReference type="InterPro" id="IPR037027">
    <property type="entry name" value="YqgF/RNaseH-like_dom_sf"/>
</dbReference>
<comment type="function">
    <text evidence="5">Could be a nuclease involved in processing of the 5'-end of pre-16S rRNA.</text>
</comment>
<evidence type="ECO:0000259" key="7">
    <source>
        <dbReference type="SMART" id="SM00732"/>
    </source>
</evidence>
<keyword evidence="4 5" id="KW-0378">Hydrolase</keyword>
<keyword evidence="3 5" id="KW-0540">Nuclease</keyword>
<organism evidence="8 9">
    <name type="scientific">Kytococcus schroeteri</name>
    <dbReference type="NCBI Taxonomy" id="138300"/>
    <lineage>
        <taxon>Bacteria</taxon>
        <taxon>Bacillati</taxon>
        <taxon>Actinomycetota</taxon>
        <taxon>Actinomycetes</taxon>
        <taxon>Micrococcales</taxon>
        <taxon>Kytococcaceae</taxon>
        <taxon>Kytococcus</taxon>
    </lineage>
</organism>
<feature type="compositionally biased region" description="Basic residues" evidence="6">
    <location>
        <begin position="167"/>
        <end position="177"/>
    </location>
</feature>
<comment type="caution">
    <text evidence="8">The sequence shown here is derived from an EMBL/GenBank/DDBJ whole genome shotgun (WGS) entry which is preliminary data.</text>
</comment>
<evidence type="ECO:0000256" key="6">
    <source>
        <dbReference type="SAM" id="MobiDB-lite"/>
    </source>
</evidence>